<dbReference type="AlphaFoldDB" id="A0A3D8ID62"/>
<proteinExistence type="predicted"/>
<evidence type="ECO:0000313" key="1">
    <source>
        <dbReference type="EMBL" id="RDU62704.1"/>
    </source>
</evidence>
<accession>A0A3D8ID62</accession>
<keyword evidence="2" id="KW-1185">Reference proteome</keyword>
<dbReference type="OrthoDB" id="5338450at2"/>
<protein>
    <recommendedName>
        <fullName evidence="3">Periplasmic protein</fullName>
    </recommendedName>
</protein>
<gene>
    <name evidence="1" type="ORF">CQA53_09115</name>
</gene>
<dbReference type="EMBL" id="NXLQ01000029">
    <property type="protein sequence ID" value="RDU62704.1"/>
    <property type="molecule type" value="Genomic_DNA"/>
</dbReference>
<reference evidence="1 2" key="1">
    <citation type="submission" date="2018-04" db="EMBL/GenBank/DDBJ databases">
        <title>Novel Campyloabacter and Helicobacter Species and Strains.</title>
        <authorList>
            <person name="Mannion A.J."/>
            <person name="Shen Z."/>
            <person name="Fox J.G."/>
        </authorList>
    </citation>
    <scope>NUCLEOTIDE SEQUENCE [LARGE SCALE GENOMIC DNA]</scope>
    <source>
        <strain evidence="1 2">MIT 17-337</strain>
    </source>
</reference>
<evidence type="ECO:0000313" key="2">
    <source>
        <dbReference type="Proteomes" id="UP000256379"/>
    </source>
</evidence>
<organism evidence="1 2">
    <name type="scientific">Helicobacter didelphidarum</name>
    <dbReference type="NCBI Taxonomy" id="2040648"/>
    <lineage>
        <taxon>Bacteria</taxon>
        <taxon>Pseudomonadati</taxon>
        <taxon>Campylobacterota</taxon>
        <taxon>Epsilonproteobacteria</taxon>
        <taxon>Campylobacterales</taxon>
        <taxon>Helicobacteraceae</taxon>
        <taxon>Helicobacter</taxon>
    </lineage>
</organism>
<dbReference type="Proteomes" id="UP000256379">
    <property type="component" value="Unassembled WGS sequence"/>
</dbReference>
<name>A0A3D8ID62_9HELI</name>
<evidence type="ECO:0008006" key="3">
    <source>
        <dbReference type="Google" id="ProtNLM"/>
    </source>
</evidence>
<comment type="caution">
    <text evidence="1">The sequence shown here is derived from an EMBL/GenBank/DDBJ whole genome shotgun (WGS) entry which is preliminary data.</text>
</comment>
<sequence length="280" mass="32146">MLLCQWFFSLGFFCYSQTLQQKIQTLIPQNTYQTNENFIKKIFSNEKNFYDNGNLNVSKIISTLKNNGLLSLKLSKPSDISISFRINFAGIQTDSLPSFMFLSYATSNLLTSMGYSYFYTSQAKKDHDRISLTYMLNTESNIDPVVVINNLSKRGYRIVNVTRDSPLHWIYDVSLRQSSLVNADIVKQGESELSKINGKYWLTLNDIGVLNIAPRESGVKWYPKILIFDANMDVIDSVMLTNATDNYKIQITNQAQYIMITDNYNANILRNGIMLNFQVK</sequence>